<dbReference type="AlphaFoldDB" id="A0A538U3H4"/>
<comment type="caution">
    <text evidence="1">The sequence shown here is derived from an EMBL/GenBank/DDBJ whole genome shotgun (WGS) entry which is preliminary data.</text>
</comment>
<name>A0A538U3H4_UNCEI</name>
<proteinExistence type="predicted"/>
<accession>A0A538U3H4</accession>
<sequence>MWNNLISLREVAQLARRLAREPALARGVLARLPLTGRGRVEAAWAHTESLTRQWWDIPAVVARWNRMISGDPACPPHRYLVETYLRGRGPLRALSLGCGDGTKEMDWAATGAF</sequence>
<feature type="non-terminal residue" evidence="1">
    <location>
        <position position="113"/>
    </location>
</feature>
<gene>
    <name evidence="1" type="ORF">E6K81_12690</name>
</gene>
<organism evidence="1 2">
    <name type="scientific">Eiseniibacteriota bacterium</name>
    <dbReference type="NCBI Taxonomy" id="2212470"/>
    <lineage>
        <taxon>Bacteria</taxon>
        <taxon>Candidatus Eiseniibacteriota</taxon>
    </lineage>
</organism>
<evidence type="ECO:0000313" key="2">
    <source>
        <dbReference type="Proteomes" id="UP000319771"/>
    </source>
</evidence>
<dbReference type="Proteomes" id="UP000319771">
    <property type="component" value="Unassembled WGS sequence"/>
</dbReference>
<dbReference type="EMBL" id="VBPB01000227">
    <property type="protein sequence ID" value="TMQ70413.1"/>
    <property type="molecule type" value="Genomic_DNA"/>
</dbReference>
<protein>
    <submittedName>
        <fullName evidence="1">Uncharacterized protein</fullName>
    </submittedName>
</protein>
<reference evidence="1 2" key="1">
    <citation type="journal article" date="2019" name="Nat. Microbiol.">
        <title>Mediterranean grassland soil C-N compound turnover is dependent on rainfall and depth, and is mediated by genomically divergent microorganisms.</title>
        <authorList>
            <person name="Diamond S."/>
            <person name="Andeer P.F."/>
            <person name="Li Z."/>
            <person name="Crits-Christoph A."/>
            <person name="Burstein D."/>
            <person name="Anantharaman K."/>
            <person name="Lane K.R."/>
            <person name="Thomas B.C."/>
            <person name="Pan C."/>
            <person name="Northen T.R."/>
            <person name="Banfield J.F."/>
        </authorList>
    </citation>
    <scope>NUCLEOTIDE SEQUENCE [LARGE SCALE GENOMIC DNA]</scope>
    <source>
        <strain evidence="1">WS_11</strain>
    </source>
</reference>
<evidence type="ECO:0000313" key="1">
    <source>
        <dbReference type="EMBL" id="TMQ70413.1"/>
    </source>
</evidence>